<dbReference type="InterPro" id="IPR050248">
    <property type="entry name" value="Polysacc_deacetylase_ArnD"/>
</dbReference>
<comment type="subcellular location">
    <subcellularLocation>
        <location evidence="2">Cell membrane</location>
        <topology evidence="2">Lipid-anchor</topology>
        <topology evidence="2">GPI-anchor</topology>
    </subcellularLocation>
</comment>
<feature type="domain" description="NodB homology" evidence="13">
    <location>
        <begin position="130"/>
        <end position="326"/>
    </location>
</feature>
<dbReference type="GO" id="GO:0009272">
    <property type="term" value="P:fungal-type cell wall biogenesis"/>
    <property type="evidence" value="ECO:0007669"/>
    <property type="project" value="UniProtKB-ARBA"/>
</dbReference>
<dbReference type="Proteomes" id="UP000245942">
    <property type="component" value="Unassembled WGS sequence"/>
</dbReference>
<proteinExistence type="predicted"/>
<evidence type="ECO:0000256" key="7">
    <source>
        <dbReference type="ARBA" id="ARBA00023288"/>
    </source>
</evidence>
<accession>A0A316UEQ1</accession>
<dbReference type="EC" id="3.5.1.41" evidence="9"/>
<keyword evidence="12" id="KW-0732">Signal</keyword>
<evidence type="ECO:0000256" key="2">
    <source>
        <dbReference type="ARBA" id="ARBA00004609"/>
    </source>
</evidence>
<keyword evidence="4" id="KW-0146">Chitin degradation</keyword>
<dbReference type="Pfam" id="PF01522">
    <property type="entry name" value="Polysacc_deac_1"/>
    <property type="match status" value="1"/>
</dbReference>
<dbReference type="AlphaFoldDB" id="A0A316UEQ1"/>
<comment type="cofactor">
    <cofactor evidence="1">
        <name>Co(2+)</name>
        <dbReference type="ChEBI" id="CHEBI:48828"/>
    </cofactor>
</comment>
<dbReference type="PROSITE" id="PS51677">
    <property type="entry name" value="NODB"/>
    <property type="match status" value="1"/>
</dbReference>
<dbReference type="OrthoDB" id="407355at2759"/>
<dbReference type="GeneID" id="37013052"/>
<keyword evidence="3" id="KW-0472">Membrane</keyword>
<feature type="compositionally biased region" description="Polar residues" evidence="11">
    <location>
        <begin position="387"/>
        <end position="411"/>
    </location>
</feature>
<keyword evidence="14" id="KW-0378">Hydrolase</keyword>
<sequence length="441" mass="46876">MTSMKLSLLLALLATLSLVPQASAAIPAHLHPKRHLFENPHKETVVKRQQNPNRTYPTAYAVPSPSLLPQAWTDALNEAISNGKIPNIPSSTVTSSGGIVYPSGYSDKQIGSWTNSKIVGPNDIADAPEGVWGVDFDDGPVGQSVNLYKYLQSQNQSATHFLIGTNIATHQDAFDQLAQMDQQMAVHTWSHSLQTALTNEQVLGELAWTMQIIYDRSGKIPNLWRPPQGDVDNRVRAIAEEVLGLQCVLWVADSNDWCLGADYKTECPPDNTIGASYESVASYIKTHVTGSKSPGIILLEHEIEAPSLSLFQGYYPTLRENGWTPEPIGNFDQAKAWYANGLNASTPTTGQTGMLLANQVSATSSSSSSSTSSSTGTSMTTGTQSSNGAQPTSSTMSATEASQSEGTTSSTNGAMSALGLDQSLCAVASLAISAVLAALVL</sequence>
<dbReference type="EMBL" id="KZ819321">
    <property type="protein sequence ID" value="PWN23700.1"/>
    <property type="molecule type" value="Genomic_DNA"/>
</dbReference>
<evidence type="ECO:0000313" key="15">
    <source>
        <dbReference type="Proteomes" id="UP000245942"/>
    </source>
</evidence>
<reference evidence="14 15" key="1">
    <citation type="journal article" date="2018" name="Mol. Biol. Evol.">
        <title>Broad Genomic Sampling Reveals a Smut Pathogenic Ancestry of the Fungal Clade Ustilaginomycotina.</title>
        <authorList>
            <person name="Kijpornyongpan T."/>
            <person name="Mondo S.J."/>
            <person name="Barry K."/>
            <person name="Sandor L."/>
            <person name="Lee J."/>
            <person name="Lipzen A."/>
            <person name="Pangilinan J."/>
            <person name="LaButti K."/>
            <person name="Hainaut M."/>
            <person name="Henrissat B."/>
            <person name="Grigoriev I.V."/>
            <person name="Spatafora J.W."/>
            <person name="Aime M.C."/>
        </authorList>
    </citation>
    <scope>NUCLEOTIDE SEQUENCE [LARGE SCALE GENOMIC DNA]</scope>
    <source>
        <strain evidence="14 15">MCA 4718</strain>
    </source>
</reference>
<organism evidence="14 15">
    <name type="scientific">Pseudomicrostroma glucosiphilum</name>
    <dbReference type="NCBI Taxonomy" id="1684307"/>
    <lineage>
        <taxon>Eukaryota</taxon>
        <taxon>Fungi</taxon>
        <taxon>Dikarya</taxon>
        <taxon>Basidiomycota</taxon>
        <taxon>Ustilaginomycotina</taxon>
        <taxon>Exobasidiomycetes</taxon>
        <taxon>Microstromatales</taxon>
        <taxon>Microstromatales incertae sedis</taxon>
        <taxon>Pseudomicrostroma</taxon>
    </lineage>
</organism>
<dbReference type="PANTHER" id="PTHR10587:SF135">
    <property type="entry name" value="CHITIN DEACETYLASE 3"/>
    <property type="match status" value="1"/>
</dbReference>
<feature type="signal peptide" evidence="12">
    <location>
        <begin position="1"/>
        <end position="24"/>
    </location>
</feature>
<dbReference type="GO" id="GO:0000272">
    <property type="term" value="P:polysaccharide catabolic process"/>
    <property type="evidence" value="ECO:0007669"/>
    <property type="project" value="UniProtKB-KW"/>
</dbReference>
<evidence type="ECO:0000256" key="9">
    <source>
        <dbReference type="ARBA" id="ARBA00024056"/>
    </source>
</evidence>
<evidence type="ECO:0000313" key="14">
    <source>
        <dbReference type="EMBL" id="PWN23700.1"/>
    </source>
</evidence>
<dbReference type="InterPro" id="IPR011330">
    <property type="entry name" value="Glyco_hydro/deAcase_b/a-brl"/>
</dbReference>
<name>A0A316UEQ1_9BASI</name>
<dbReference type="GO" id="GO:0004099">
    <property type="term" value="F:chitin deacetylase activity"/>
    <property type="evidence" value="ECO:0007669"/>
    <property type="project" value="UniProtKB-EC"/>
</dbReference>
<evidence type="ECO:0000256" key="10">
    <source>
        <dbReference type="ARBA" id="ARBA00048494"/>
    </source>
</evidence>
<comment type="catalytic activity">
    <reaction evidence="10">
        <text>[(1-&gt;4)-N-acetyl-beta-D-glucosaminyl](n) + n H2O = chitosan + n acetate</text>
        <dbReference type="Rhea" id="RHEA:10464"/>
        <dbReference type="Rhea" id="RHEA-COMP:9593"/>
        <dbReference type="Rhea" id="RHEA-COMP:9597"/>
        <dbReference type="ChEBI" id="CHEBI:15377"/>
        <dbReference type="ChEBI" id="CHEBI:17029"/>
        <dbReference type="ChEBI" id="CHEBI:30089"/>
        <dbReference type="ChEBI" id="CHEBI:57704"/>
        <dbReference type="EC" id="3.5.1.41"/>
    </reaction>
    <physiologicalReaction direction="left-to-right" evidence="10">
        <dbReference type="Rhea" id="RHEA:10465"/>
    </physiologicalReaction>
</comment>
<dbReference type="InterPro" id="IPR002509">
    <property type="entry name" value="NODB_dom"/>
</dbReference>
<keyword evidence="3" id="KW-0325">Glycoprotein</keyword>
<evidence type="ECO:0000256" key="4">
    <source>
        <dbReference type="ARBA" id="ARBA00023024"/>
    </source>
</evidence>
<dbReference type="GO" id="GO:0098552">
    <property type="term" value="C:side of membrane"/>
    <property type="evidence" value="ECO:0007669"/>
    <property type="project" value="UniProtKB-KW"/>
</dbReference>
<evidence type="ECO:0000256" key="8">
    <source>
        <dbReference type="ARBA" id="ARBA00023326"/>
    </source>
</evidence>
<evidence type="ECO:0000256" key="3">
    <source>
        <dbReference type="ARBA" id="ARBA00022622"/>
    </source>
</evidence>
<evidence type="ECO:0000259" key="13">
    <source>
        <dbReference type="PROSITE" id="PS51677"/>
    </source>
</evidence>
<keyword evidence="6" id="KW-0170">Cobalt</keyword>
<dbReference type="Gene3D" id="3.20.20.370">
    <property type="entry name" value="Glycoside hydrolase/deacetylase"/>
    <property type="match status" value="1"/>
</dbReference>
<protein>
    <recommendedName>
        <fullName evidence="9">chitin deacetylase</fullName>
        <ecNumber evidence="9">3.5.1.41</ecNumber>
    </recommendedName>
</protein>
<keyword evidence="8" id="KW-0624">Polysaccharide degradation</keyword>
<feature type="chain" id="PRO_5016288548" description="chitin deacetylase" evidence="12">
    <location>
        <begin position="25"/>
        <end position="441"/>
    </location>
</feature>
<dbReference type="PANTHER" id="PTHR10587">
    <property type="entry name" value="GLYCOSYL TRANSFERASE-RELATED"/>
    <property type="match status" value="1"/>
</dbReference>
<dbReference type="RefSeq" id="XP_025350860.1">
    <property type="nucleotide sequence ID" value="XM_025491318.1"/>
</dbReference>
<keyword evidence="7" id="KW-0449">Lipoprotein</keyword>
<feature type="compositionally biased region" description="Low complexity" evidence="11">
    <location>
        <begin position="361"/>
        <end position="386"/>
    </location>
</feature>
<evidence type="ECO:0000256" key="11">
    <source>
        <dbReference type="SAM" id="MobiDB-lite"/>
    </source>
</evidence>
<gene>
    <name evidence="14" type="ORF">BCV69DRAFT_279628</name>
</gene>
<keyword evidence="15" id="KW-1185">Reference proteome</keyword>
<evidence type="ECO:0000256" key="1">
    <source>
        <dbReference type="ARBA" id="ARBA00001941"/>
    </source>
</evidence>
<evidence type="ECO:0000256" key="12">
    <source>
        <dbReference type="SAM" id="SignalP"/>
    </source>
</evidence>
<dbReference type="STRING" id="1684307.A0A316UEQ1"/>
<evidence type="ECO:0000256" key="6">
    <source>
        <dbReference type="ARBA" id="ARBA00023285"/>
    </source>
</evidence>
<evidence type="ECO:0000256" key="5">
    <source>
        <dbReference type="ARBA" id="ARBA00023277"/>
    </source>
</evidence>
<dbReference type="SUPFAM" id="SSF88713">
    <property type="entry name" value="Glycoside hydrolase/deacetylase"/>
    <property type="match status" value="1"/>
</dbReference>
<keyword evidence="3" id="KW-0336">GPI-anchor</keyword>
<dbReference type="GO" id="GO:0006032">
    <property type="term" value="P:chitin catabolic process"/>
    <property type="evidence" value="ECO:0007669"/>
    <property type="project" value="UniProtKB-KW"/>
</dbReference>
<dbReference type="GO" id="GO:0005886">
    <property type="term" value="C:plasma membrane"/>
    <property type="evidence" value="ECO:0007669"/>
    <property type="project" value="UniProtKB-SubCell"/>
</dbReference>
<keyword evidence="5" id="KW-0119">Carbohydrate metabolism</keyword>
<feature type="region of interest" description="Disordered" evidence="11">
    <location>
        <begin position="359"/>
        <end position="411"/>
    </location>
</feature>